<dbReference type="EMBL" id="JAAGRN010000009">
    <property type="protein sequence ID" value="NDY84147.1"/>
    <property type="molecule type" value="Genomic_DNA"/>
</dbReference>
<name>A0A6B2R523_9BURK</name>
<dbReference type="GO" id="GO:0046872">
    <property type="term" value="F:metal ion binding"/>
    <property type="evidence" value="ECO:0007669"/>
    <property type="project" value="UniProtKB-KW"/>
</dbReference>
<organism evidence="8">
    <name type="scientific">Sheuella amnicola</name>
    <dbReference type="NCBI Taxonomy" id="2707330"/>
    <lineage>
        <taxon>Bacteria</taxon>
        <taxon>Pseudomonadati</taxon>
        <taxon>Pseudomonadota</taxon>
        <taxon>Betaproteobacteria</taxon>
        <taxon>Burkholderiales</taxon>
        <taxon>Alcaligenaceae</taxon>
        <taxon>Sheuella</taxon>
    </lineage>
</organism>
<dbReference type="PANTHER" id="PTHR30471">
    <property type="entry name" value="DNA REPAIR PROTEIN RADC"/>
    <property type="match status" value="1"/>
</dbReference>
<dbReference type="InterPro" id="IPR020891">
    <property type="entry name" value="UPF0758_CS"/>
</dbReference>
<dbReference type="PROSITE" id="PS50249">
    <property type="entry name" value="MPN"/>
    <property type="match status" value="1"/>
</dbReference>
<comment type="similarity">
    <text evidence="6">Belongs to the UPF0758 family.</text>
</comment>
<dbReference type="GO" id="GO:0006508">
    <property type="term" value="P:proteolysis"/>
    <property type="evidence" value="ECO:0007669"/>
    <property type="project" value="UniProtKB-KW"/>
</dbReference>
<dbReference type="Pfam" id="PF04002">
    <property type="entry name" value="RadC"/>
    <property type="match status" value="1"/>
</dbReference>
<evidence type="ECO:0000256" key="6">
    <source>
        <dbReference type="RuleBase" id="RU003797"/>
    </source>
</evidence>
<evidence type="ECO:0000256" key="2">
    <source>
        <dbReference type="ARBA" id="ARBA00022723"/>
    </source>
</evidence>
<dbReference type="PROSITE" id="PS01302">
    <property type="entry name" value="UPF0758"/>
    <property type="match status" value="1"/>
</dbReference>
<keyword evidence="2" id="KW-0479">Metal-binding</keyword>
<evidence type="ECO:0000256" key="3">
    <source>
        <dbReference type="ARBA" id="ARBA00022801"/>
    </source>
</evidence>
<keyword evidence="3" id="KW-0378">Hydrolase</keyword>
<dbReference type="Pfam" id="PF20582">
    <property type="entry name" value="UPF0758_N"/>
    <property type="match status" value="1"/>
</dbReference>
<dbReference type="InterPro" id="IPR001405">
    <property type="entry name" value="UPF0758"/>
</dbReference>
<dbReference type="SUPFAM" id="SSF47781">
    <property type="entry name" value="RuvA domain 2-like"/>
    <property type="match status" value="1"/>
</dbReference>
<gene>
    <name evidence="8" type="ORF">G3I67_13005</name>
</gene>
<evidence type="ECO:0000259" key="7">
    <source>
        <dbReference type="PROSITE" id="PS50249"/>
    </source>
</evidence>
<feature type="domain" description="MPN" evidence="7">
    <location>
        <begin position="103"/>
        <end position="225"/>
    </location>
</feature>
<dbReference type="InterPro" id="IPR037518">
    <property type="entry name" value="MPN"/>
</dbReference>
<dbReference type="GO" id="GO:0008237">
    <property type="term" value="F:metallopeptidase activity"/>
    <property type="evidence" value="ECO:0007669"/>
    <property type="project" value="UniProtKB-KW"/>
</dbReference>
<proteinExistence type="inferred from homology"/>
<keyword evidence="1" id="KW-0645">Protease</keyword>
<dbReference type="InterPro" id="IPR025657">
    <property type="entry name" value="RadC_JAB"/>
</dbReference>
<evidence type="ECO:0000256" key="5">
    <source>
        <dbReference type="ARBA" id="ARBA00023049"/>
    </source>
</evidence>
<dbReference type="CDD" id="cd08071">
    <property type="entry name" value="MPN_DUF2466"/>
    <property type="match status" value="1"/>
</dbReference>
<comment type="caution">
    <text evidence="8">The sequence shown here is derived from an EMBL/GenBank/DDBJ whole genome shotgun (WGS) entry which is preliminary data.</text>
</comment>
<dbReference type="PANTHER" id="PTHR30471:SF3">
    <property type="entry name" value="UPF0758 PROTEIN YEES-RELATED"/>
    <property type="match status" value="1"/>
</dbReference>
<dbReference type="AlphaFoldDB" id="A0A6B2R523"/>
<accession>A0A6B2R523</accession>
<keyword evidence="5" id="KW-0482">Metalloprotease</keyword>
<evidence type="ECO:0000256" key="4">
    <source>
        <dbReference type="ARBA" id="ARBA00022833"/>
    </source>
</evidence>
<keyword evidence="4" id="KW-0862">Zinc</keyword>
<evidence type="ECO:0000256" key="1">
    <source>
        <dbReference type="ARBA" id="ARBA00022670"/>
    </source>
</evidence>
<sequence length="225" mass="24292">MSLRDLLAPDQRPRERILKKGAASLTDAELLALLFGSGSRGQNVLALAQSLIDRFGGLRPLLAANVKDLRGMPGLGDAKICQLMAILALARRSLEEELKRECILASPAHVKTYCAALLGHEQIEHCIALFLDNQHRLIRAEEISRGTLTQTSIYPREVVKAGLASHAAAVILAHNHPSGLAEASAADIHLTRQLRQSLAVVDIALLDHLIVAADKVVSMVETGQF</sequence>
<dbReference type="NCBIfam" id="TIGR00608">
    <property type="entry name" value="radc"/>
    <property type="match status" value="1"/>
</dbReference>
<dbReference type="NCBIfam" id="NF000642">
    <property type="entry name" value="PRK00024.1"/>
    <property type="match status" value="1"/>
</dbReference>
<evidence type="ECO:0000313" key="8">
    <source>
        <dbReference type="EMBL" id="NDY84147.1"/>
    </source>
</evidence>
<reference evidence="8" key="1">
    <citation type="submission" date="2020-02" db="EMBL/GenBank/DDBJ databases">
        <authorList>
            <person name="Chen W.-M."/>
        </authorList>
    </citation>
    <scope>NUCLEOTIDE SEQUENCE</scope>
    <source>
        <strain evidence="8">NBD-18</strain>
    </source>
</reference>
<dbReference type="Gene3D" id="3.40.140.10">
    <property type="entry name" value="Cytidine Deaminase, domain 2"/>
    <property type="match status" value="1"/>
</dbReference>
<protein>
    <submittedName>
        <fullName evidence="8">JAB domain-containing protein</fullName>
    </submittedName>
</protein>
<dbReference type="InterPro" id="IPR046778">
    <property type="entry name" value="UPF0758_N"/>
</dbReference>
<dbReference type="RefSeq" id="WP_163655954.1">
    <property type="nucleotide sequence ID" value="NZ_JAAGRN010000009.1"/>
</dbReference>
<dbReference type="InterPro" id="IPR010994">
    <property type="entry name" value="RuvA_2-like"/>
</dbReference>